<keyword evidence="3" id="KW-1185">Reference proteome</keyword>
<dbReference type="EMBL" id="AP014958">
    <property type="protein sequence ID" value="BAS80018.1"/>
    <property type="molecule type" value="Genomic_DNA"/>
</dbReference>
<dbReference type="AlphaFoldDB" id="A0A0P0VM69"/>
<dbReference type="Proteomes" id="UP000059680">
    <property type="component" value="Chromosome 2"/>
</dbReference>
<proteinExistence type="predicted"/>
<reference evidence="3" key="1">
    <citation type="journal article" date="2005" name="Nature">
        <title>The map-based sequence of the rice genome.</title>
        <authorList>
            <consortium name="International rice genome sequencing project (IRGSP)"/>
            <person name="Matsumoto T."/>
            <person name="Wu J."/>
            <person name="Kanamori H."/>
            <person name="Katayose Y."/>
            <person name="Fujisawa M."/>
            <person name="Namiki N."/>
            <person name="Mizuno H."/>
            <person name="Yamamoto K."/>
            <person name="Antonio B.A."/>
            <person name="Baba T."/>
            <person name="Sakata K."/>
            <person name="Nagamura Y."/>
            <person name="Aoki H."/>
            <person name="Arikawa K."/>
            <person name="Arita K."/>
            <person name="Bito T."/>
            <person name="Chiden Y."/>
            <person name="Fujitsuka N."/>
            <person name="Fukunaka R."/>
            <person name="Hamada M."/>
            <person name="Harada C."/>
            <person name="Hayashi A."/>
            <person name="Hijishita S."/>
            <person name="Honda M."/>
            <person name="Hosokawa S."/>
            <person name="Ichikawa Y."/>
            <person name="Idonuma A."/>
            <person name="Iijima M."/>
            <person name="Ikeda M."/>
            <person name="Ikeno M."/>
            <person name="Ito K."/>
            <person name="Ito S."/>
            <person name="Ito T."/>
            <person name="Ito Y."/>
            <person name="Ito Y."/>
            <person name="Iwabuchi A."/>
            <person name="Kamiya K."/>
            <person name="Karasawa W."/>
            <person name="Kurita K."/>
            <person name="Katagiri S."/>
            <person name="Kikuta A."/>
            <person name="Kobayashi H."/>
            <person name="Kobayashi N."/>
            <person name="Machita K."/>
            <person name="Maehara T."/>
            <person name="Masukawa M."/>
            <person name="Mizubayashi T."/>
            <person name="Mukai Y."/>
            <person name="Nagasaki H."/>
            <person name="Nagata Y."/>
            <person name="Naito S."/>
            <person name="Nakashima M."/>
            <person name="Nakama Y."/>
            <person name="Nakamichi Y."/>
            <person name="Nakamura M."/>
            <person name="Meguro A."/>
            <person name="Negishi M."/>
            <person name="Ohta I."/>
            <person name="Ohta T."/>
            <person name="Okamoto M."/>
            <person name="Ono N."/>
            <person name="Saji S."/>
            <person name="Sakaguchi M."/>
            <person name="Sakai K."/>
            <person name="Shibata M."/>
            <person name="Shimokawa T."/>
            <person name="Song J."/>
            <person name="Takazaki Y."/>
            <person name="Terasawa K."/>
            <person name="Tsugane M."/>
            <person name="Tsuji K."/>
            <person name="Ueda S."/>
            <person name="Waki K."/>
            <person name="Yamagata H."/>
            <person name="Yamamoto M."/>
            <person name="Yamamoto S."/>
            <person name="Yamane H."/>
            <person name="Yoshiki S."/>
            <person name="Yoshihara R."/>
            <person name="Yukawa K."/>
            <person name="Zhong H."/>
            <person name="Yano M."/>
            <person name="Yuan Q."/>
            <person name="Ouyang S."/>
            <person name="Liu J."/>
            <person name="Jones K.M."/>
            <person name="Gansberger K."/>
            <person name="Moffat K."/>
            <person name="Hill J."/>
            <person name="Bera J."/>
            <person name="Fadrosh D."/>
            <person name="Jin S."/>
            <person name="Johri S."/>
            <person name="Kim M."/>
            <person name="Overton L."/>
            <person name="Reardon M."/>
            <person name="Tsitrin T."/>
            <person name="Vuong H."/>
            <person name="Weaver B."/>
            <person name="Ciecko A."/>
            <person name="Tallon L."/>
            <person name="Jackson J."/>
            <person name="Pai G."/>
            <person name="Aken S.V."/>
            <person name="Utterback T."/>
            <person name="Reidmuller S."/>
            <person name="Feldblyum T."/>
            <person name="Hsiao J."/>
            <person name="Zismann V."/>
            <person name="Iobst S."/>
            <person name="de Vazeille A.R."/>
            <person name="Buell C.R."/>
            <person name="Ying K."/>
            <person name="Li Y."/>
            <person name="Lu T."/>
            <person name="Huang Y."/>
            <person name="Zhao Q."/>
            <person name="Feng Q."/>
            <person name="Zhang L."/>
            <person name="Zhu J."/>
            <person name="Weng Q."/>
            <person name="Mu J."/>
            <person name="Lu Y."/>
            <person name="Fan D."/>
            <person name="Liu Y."/>
            <person name="Guan J."/>
            <person name="Zhang Y."/>
            <person name="Yu S."/>
            <person name="Liu X."/>
            <person name="Zhang Y."/>
            <person name="Hong G."/>
            <person name="Han B."/>
            <person name="Choisne N."/>
            <person name="Demange N."/>
            <person name="Orjeda G."/>
            <person name="Samain S."/>
            <person name="Cattolico L."/>
            <person name="Pelletier E."/>
            <person name="Couloux A."/>
            <person name="Segurens B."/>
            <person name="Wincker P."/>
            <person name="D'Hont A."/>
            <person name="Scarpelli C."/>
            <person name="Weissenbach J."/>
            <person name="Salanoubat M."/>
            <person name="Quetier F."/>
            <person name="Yu Y."/>
            <person name="Kim H.R."/>
            <person name="Rambo T."/>
            <person name="Currie J."/>
            <person name="Collura K."/>
            <person name="Luo M."/>
            <person name="Yang T."/>
            <person name="Ammiraju J.S.S."/>
            <person name="Engler F."/>
            <person name="Soderlund C."/>
            <person name="Wing R.A."/>
            <person name="Palmer L.E."/>
            <person name="de la Bastide M."/>
            <person name="Spiegel L."/>
            <person name="Nascimento L."/>
            <person name="Zutavern T."/>
            <person name="O'Shaughnessy A."/>
            <person name="Dike S."/>
            <person name="Dedhia N."/>
            <person name="Preston R."/>
            <person name="Balija V."/>
            <person name="McCombie W.R."/>
            <person name="Chow T."/>
            <person name="Chen H."/>
            <person name="Chung M."/>
            <person name="Chen C."/>
            <person name="Shaw J."/>
            <person name="Wu H."/>
            <person name="Hsiao K."/>
            <person name="Chao Y."/>
            <person name="Chu M."/>
            <person name="Cheng C."/>
            <person name="Hour A."/>
            <person name="Lee P."/>
            <person name="Lin S."/>
            <person name="Lin Y."/>
            <person name="Liou J."/>
            <person name="Liu S."/>
            <person name="Hsing Y."/>
            <person name="Raghuvanshi S."/>
            <person name="Mohanty A."/>
            <person name="Bharti A.K."/>
            <person name="Gaur A."/>
            <person name="Gupta V."/>
            <person name="Kumar D."/>
            <person name="Ravi V."/>
            <person name="Vij S."/>
            <person name="Kapur A."/>
            <person name="Khurana P."/>
            <person name="Khurana P."/>
            <person name="Khurana J.P."/>
            <person name="Tyagi A.K."/>
            <person name="Gaikwad K."/>
            <person name="Singh A."/>
            <person name="Dalal V."/>
            <person name="Srivastava S."/>
            <person name="Dixit A."/>
            <person name="Pal A.K."/>
            <person name="Ghazi I.A."/>
            <person name="Yadav M."/>
            <person name="Pandit A."/>
            <person name="Bhargava A."/>
            <person name="Sureshbabu K."/>
            <person name="Batra K."/>
            <person name="Sharma T.R."/>
            <person name="Mohapatra T."/>
            <person name="Singh N.K."/>
            <person name="Messing J."/>
            <person name="Nelson A.B."/>
            <person name="Fuks G."/>
            <person name="Kavchok S."/>
            <person name="Keizer G."/>
            <person name="Linton E."/>
            <person name="Llaca V."/>
            <person name="Song R."/>
            <person name="Tanyolac B."/>
            <person name="Young S."/>
            <person name="Ho-Il K."/>
            <person name="Hahn J.H."/>
            <person name="Sangsakoo G."/>
            <person name="Vanavichit A."/>
            <person name="de Mattos Luiz.A.T."/>
            <person name="Zimmer P.D."/>
            <person name="Malone G."/>
            <person name="Dellagostin O."/>
            <person name="de Oliveira A.C."/>
            <person name="Bevan M."/>
            <person name="Bancroft I."/>
            <person name="Minx P."/>
            <person name="Cordum H."/>
            <person name="Wilson R."/>
            <person name="Cheng Z."/>
            <person name="Jin W."/>
            <person name="Jiang J."/>
            <person name="Leong S.A."/>
            <person name="Iwama H."/>
            <person name="Gojobori T."/>
            <person name="Itoh T."/>
            <person name="Niimura Y."/>
            <person name="Fujii Y."/>
            <person name="Habara T."/>
            <person name="Sakai H."/>
            <person name="Sato Y."/>
            <person name="Wilson G."/>
            <person name="Kumar K."/>
            <person name="McCouch S."/>
            <person name="Juretic N."/>
            <person name="Hoen D."/>
            <person name="Wright S."/>
            <person name="Bruskiewich R."/>
            <person name="Bureau T."/>
            <person name="Miyao A."/>
            <person name="Hirochika H."/>
            <person name="Nishikawa T."/>
            <person name="Kadowaki K."/>
            <person name="Sugiura M."/>
            <person name="Burr B."/>
            <person name="Sasaki T."/>
        </authorList>
    </citation>
    <scope>NUCLEOTIDE SEQUENCE [LARGE SCALE GENOMIC DNA]</scope>
    <source>
        <strain evidence="3">cv. Nipponbare</strain>
    </source>
</reference>
<dbReference type="PaxDb" id="39947-A0A0P0VM69"/>
<evidence type="ECO:0000256" key="1">
    <source>
        <dbReference type="SAM" id="MobiDB-lite"/>
    </source>
</evidence>
<evidence type="ECO:0000313" key="2">
    <source>
        <dbReference type="EMBL" id="BAS80018.1"/>
    </source>
</evidence>
<reference evidence="2 3" key="3">
    <citation type="journal article" date="2013" name="Rice">
        <title>Improvement of the Oryza sativa Nipponbare reference genome using next generation sequence and optical map data.</title>
        <authorList>
            <person name="Kawahara Y."/>
            <person name="de la Bastide M."/>
            <person name="Hamilton J.P."/>
            <person name="Kanamori H."/>
            <person name="McCombie W.R."/>
            <person name="Ouyang S."/>
            <person name="Schwartz D.C."/>
            <person name="Tanaka T."/>
            <person name="Wu J."/>
            <person name="Zhou S."/>
            <person name="Childs K.L."/>
            <person name="Davidson R.M."/>
            <person name="Lin H."/>
            <person name="Quesada-Ocampo L."/>
            <person name="Vaillancourt B."/>
            <person name="Sakai H."/>
            <person name="Lee S.S."/>
            <person name="Kim J."/>
            <person name="Numa H."/>
            <person name="Itoh T."/>
            <person name="Buell C.R."/>
            <person name="Matsumoto T."/>
        </authorList>
    </citation>
    <scope>NUCLEOTIDE SEQUENCE [LARGE SCALE GENOMIC DNA]</scope>
    <source>
        <strain evidence="3">cv. Nipponbare</strain>
    </source>
</reference>
<dbReference type="InParanoid" id="A0A0P0VM69"/>
<feature type="region of interest" description="Disordered" evidence="1">
    <location>
        <begin position="72"/>
        <end position="93"/>
    </location>
</feature>
<protein>
    <submittedName>
        <fullName evidence="2">Os02g0644966 protein</fullName>
    </submittedName>
</protein>
<organism evidence="2 3">
    <name type="scientific">Oryza sativa subsp. japonica</name>
    <name type="common">Rice</name>
    <dbReference type="NCBI Taxonomy" id="39947"/>
    <lineage>
        <taxon>Eukaryota</taxon>
        <taxon>Viridiplantae</taxon>
        <taxon>Streptophyta</taxon>
        <taxon>Embryophyta</taxon>
        <taxon>Tracheophyta</taxon>
        <taxon>Spermatophyta</taxon>
        <taxon>Magnoliopsida</taxon>
        <taxon>Liliopsida</taxon>
        <taxon>Poales</taxon>
        <taxon>Poaceae</taxon>
        <taxon>BOP clade</taxon>
        <taxon>Oryzoideae</taxon>
        <taxon>Oryzeae</taxon>
        <taxon>Oryzinae</taxon>
        <taxon>Oryza</taxon>
        <taxon>Oryza sativa</taxon>
    </lineage>
</organism>
<reference evidence="2 3" key="2">
    <citation type="journal article" date="2013" name="Plant Cell Physiol.">
        <title>Rice Annotation Project Database (RAP-DB): an integrative and interactive database for rice genomics.</title>
        <authorList>
            <person name="Sakai H."/>
            <person name="Lee S.S."/>
            <person name="Tanaka T."/>
            <person name="Numa H."/>
            <person name="Kim J."/>
            <person name="Kawahara Y."/>
            <person name="Wakimoto H."/>
            <person name="Yang C.C."/>
            <person name="Iwamoto M."/>
            <person name="Abe T."/>
            <person name="Yamada Y."/>
            <person name="Muto A."/>
            <person name="Inokuchi H."/>
            <person name="Ikemura T."/>
            <person name="Matsumoto T."/>
            <person name="Sasaki T."/>
            <person name="Itoh T."/>
        </authorList>
    </citation>
    <scope>NUCLEOTIDE SEQUENCE [LARGE SCALE GENOMIC DNA]</scope>
    <source>
        <strain evidence="3">cv. Nipponbare</strain>
    </source>
</reference>
<evidence type="ECO:0000313" key="3">
    <source>
        <dbReference type="Proteomes" id="UP000059680"/>
    </source>
</evidence>
<accession>A0A0P0VM69</accession>
<sequence length="115" mass="12646">MCPRLRENQLRSLFASTTTISPSPAANALHSFLDVGAGPTGHRAPRTLLLHLPSRLLLSWSIAWLLPTRVPSLQAPQPHPPSPTSSKLPKKRLRASYQPPNTVLIINTSNFRTIV</sequence>
<gene>
    <name evidence="2" type="ordered locus">Os02g0644966</name>
    <name evidence="2" type="ORF">OSNPB_020644966</name>
</gene>
<name>A0A0P0VM69_ORYSJ</name>